<dbReference type="GO" id="GO:0000271">
    <property type="term" value="P:polysaccharide biosynthetic process"/>
    <property type="evidence" value="ECO:0007669"/>
    <property type="project" value="InterPro"/>
</dbReference>
<feature type="region of interest" description="Disordered" evidence="5">
    <location>
        <begin position="1"/>
        <end position="73"/>
    </location>
</feature>
<dbReference type="GO" id="GO:0016020">
    <property type="term" value="C:membrane"/>
    <property type="evidence" value="ECO:0007669"/>
    <property type="project" value="UniProtKB-SubCell"/>
</dbReference>
<protein>
    <submittedName>
        <fullName evidence="9">GtrA family protein</fullName>
    </submittedName>
</protein>
<feature type="transmembrane region" description="Helical" evidence="6">
    <location>
        <begin position="218"/>
        <end position="237"/>
    </location>
</feature>
<evidence type="ECO:0000259" key="7">
    <source>
        <dbReference type="Pfam" id="PF04138"/>
    </source>
</evidence>
<reference evidence="9 10" key="1">
    <citation type="submission" date="2019-05" db="EMBL/GenBank/DDBJ databases">
        <title>Mumia sp. nov., isolated from the intestinal contents of plateau pika (Ochotona curzoniae) in the Qinghai-Tibet plateau of China.</title>
        <authorList>
            <person name="Tian Z."/>
        </authorList>
    </citation>
    <scope>NUCLEOTIDE SEQUENCE [LARGE SCALE GENOMIC DNA]</scope>
    <source>
        <strain evidence="10">527</strain>
        <strain evidence="9">Z527</strain>
    </source>
</reference>
<accession>A0A5C4MTR7</accession>
<feature type="transmembrane region" description="Helical" evidence="6">
    <location>
        <begin position="150"/>
        <end position="170"/>
    </location>
</feature>
<evidence type="ECO:0000313" key="8">
    <source>
        <dbReference type="EMBL" id="TNC48896.1"/>
    </source>
</evidence>
<feature type="transmembrane region" description="Helical" evidence="6">
    <location>
        <begin position="176"/>
        <end position="198"/>
    </location>
</feature>
<dbReference type="InterPro" id="IPR007267">
    <property type="entry name" value="GtrA_DPMS_TM"/>
</dbReference>
<dbReference type="EMBL" id="VDFR01000027">
    <property type="protein sequence ID" value="TNC49281.1"/>
    <property type="molecule type" value="Genomic_DNA"/>
</dbReference>
<feature type="compositionally biased region" description="Basic and acidic residues" evidence="5">
    <location>
        <begin position="1"/>
        <end position="14"/>
    </location>
</feature>
<dbReference type="EMBL" id="VDFR01000031">
    <property type="protein sequence ID" value="TNC48896.1"/>
    <property type="molecule type" value="Genomic_DNA"/>
</dbReference>
<evidence type="ECO:0000313" key="9">
    <source>
        <dbReference type="EMBL" id="TNC49281.1"/>
    </source>
</evidence>
<organism evidence="9 10">
    <name type="scientific">Mumia zhuanghuii</name>
    <dbReference type="NCBI Taxonomy" id="2585211"/>
    <lineage>
        <taxon>Bacteria</taxon>
        <taxon>Bacillati</taxon>
        <taxon>Actinomycetota</taxon>
        <taxon>Actinomycetes</taxon>
        <taxon>Propionibacteriales</taxon>
        <taxon>Nocardioidaceae</taxon>
        <taxon>Mumia</taxon>
    </lineage>
</organism>
<dbReference type="Proteomes" id="UP000306740">
    <property type="component" value="Unassembled WGS sequence"/>
</dbReference>
<evidence type="ECO:0000256" key="3">
    <source>
        <dbReference type="ARBA" id="ARBA00022989"/>
    </source>
</evidence>
<keyword evidence="4 6" id="KW-0472">Membrane</keyword>
<evidence type="ECO:0000256" key="5">
    <source>
        <dbReference type="SAM" id="MobiDB-lite"/>
    </source>
</evidence>
<comment type="subcellular location">
    <subcellularLocation>
        <location evidence="1">Membrane</location>
        <topology evidence="1">Multi-pass membrane protein</topology>
    </subcellularLocation>
</comment>
<evidence type="ECO:0000313" key="10">
    <source>
        <dbReference type="Proteomes" id="UP000306740"/>
    </source>
</evidence>
<comment type="caution">
    <text evidence="9">The sequence shown here is derived from an EMBL/GenBank/DDBJ whole genome shotgun (WGS) entry which is preliminary data.</text>
</comment>
<evidence type="ECO:0000256" key="6">
    <source>
        <dbReference type="SAM" id="Phobius"/>
    </source>
</evidence>
<name>A0A5C4MTR7_9ACTN</name>
<evidence type="ECO:0000256" key="1">
    <source>
        <dbReference type="ARBA" id="ARBA00004141"/>
    </source>
</evidence>
<evidence type="ECO:0000256" key="4">
    <source>
        <dbReference type="ARBA" id="ARBA00023136"/>
    </source>
</evidence>
<keyword evidence="3 6" id="KW-1133">Transmembrane helix</keyword>
<sequence length="296" mass="31669">MGRGRVEDGHVDRLRLRRPRLQRRPDLPAAEDVGADRPGRGGRAGLEQARPRPVVPRTRGSAPPCGEGLRRRGPGDHGLVRAVRAALRVLRACRRPGPAAAVPTRARTLRRRDHRIDGHLRSRAAVMAEGHETGETTRPSTTGRRPFPHLLAGVLAAGGLGWIVDTAFLWGLHRGLGVSLVVAAAVSFLAGGAVNFLVNRIVFCGTDSASDVSEVGRYAVLFAANTAVVSVLVPWFSWLAEHVVPGGLALLGGKVAVTLLLLPFNALAYHRWVFEAEAPGTRHPARPEAVADQETA</sequence>
<gene>
    <name evidence="9" type="ORF">FHE65_05755</name>
    <name evidence="8" type="ORF">FHE65_06305</name>
</gene>
<keyword evidence="2 6" id="KW-0812">Transmembrane</keyword>
<dbReference type="AlphaFoldDB" id="A0A5C4MTR7"/>
<evidence type="ECO:0000256" key="2">
    <source>
        <dbReference type="ARBA" id="ARBA00022692"/>
    </source>
</evidence>
<dbReference type="Pfam" id="PF04138">
    <property type="entry name" value="GtrA_DPMS_TM"/>
    <property type="match status" value="1"/>
</dbReference>
<feature type="domain" description="GtrA/DPMS transmembrane" evidence="7">
    <location>
        <begin position="156"/>
        <end position="274"/>
    </location>
</feature>
<proteinExistence type="predicted"/>